<evidence type="ECO:0000313" key="1">
    <source>
        <dbReference type="EMBL" id="QHT29179.1"/>
    </source>
</evidence>
<name>A0A6C0ELK5_9ZZZZ</name>
<dbReference type="AlphaFoldDB" id="A0A6C0ELK5"/>
<proteinExistence type="predicted"/>
<organism evidence="1">
    <name type="scientific">viral metagenome</name>
    <dbReference type="NCBI Taxonomy" id="1070528"/>
    <lineage>
        <taxon>unclassified sequences</taxon>
        <taxon>metagenomes</taxon>
        <taxon>organismal metagenomes</taxon>
    </lineage>
</organism>
<sequence length="649" mass="75900">MNLLDQTLINKISFSIFNGKSYYGYKPSILKSGICKYFRREEFGKFEWCIIEMVLFGISEKGKALTTNLTNRLKILLMEEVSPLEIGALSKSILILENITFISIEESIKLLLEFVSIIKTCKRCRITSYVNNWWRYNSNDYNLDSTQLDKIIPYSKKEDTYTLLKLGELLIKFIDERSESIVDIYTKLYNMEGIYGRRYKRKDAVYMLWEIVENKFKHNKSFMKIFNFALSMFNRKSMNERRAFGVWICIFVWKYDHIDWKEPNIVSFTVDIKEYIKTRLPITIDEDYVINDYHVNKKFGLKKFGNVGSKVINEDLSLLENGDKYRQFYIDIKNGLDKPVKGELSKKKIVFKKKKSDVVIIPIIEDIPNTAIIDCIPIEDTPTIPIEDTPIIDCIPTIPIIKDTPTIPIIPIIDWVQFSNIKVIDEGVCGLKVPCIKVTYNGKLYIVKEMRKSFNYGRDYVCMDMLKPLFNIKSMNMTRIKSTYGIERTDLSIKTFRNNWKLSPRECIYSMMDYFDNIGDLGKHKGFLQDTLILKECLKIRLYDGLFRSSDNILRNILVNKEGVLLSIDEGDIFGKRVNIFNKNDPCTKVLTNTATKSIIDEILIEFDSHSKISNVEKTLKVFQFEGCVDEMKLRFTNYKDIVYKELGY</sequence>
<accession>A0A6C0ELK5</accession>
<reference evidence="1" key="1">
    <citation type="journal article" date="2020" name="Nature">
        <title>Giant virus diversity and host interactions through global metagenomics.</title>
        <authorList>
            <person name="Schulz F."/>
            <person name="Roux S."/>
            <person name="Paez-Espino D."/>
            <person name="Jungbluth S."/>
            <person name="Walsh D.A."/>
            <person name="Denef V.J."/>
            <person name="McMahon K.D."/>
            <person name="Konstantinidis K.T."/>
            <person name="Eloe-Fadrosh E.A."/>
            <person name="Kyrpides N.C."/>
            <person name="Woyke T."/>
        </authorList>
    </citation>
    <scope>NUCLEOTIDE SEQUENCE</scope>
    <source>
        <strain evidence="1">GVMAG-M-3300001351-8</strain>
    </source>
</reference>
<protein>
    <submittedName>
        <fullName evidence="1">Uncharacterized protein</fullName>
    </submittedName>
</protein>
<dbReference type="EMBL" id="MN738870">
    <property type="protein sequence ID" value="QHT29179.1"/>
    <property type="molecule type" value="Genomic_DNA"/>
</dbReference>